<dbReference type="PANTHER" id="PTHR30619:SF1">
    <property type="entry name" value="RECOMBINATION PROTEIN 2"/>
    <property type="match status" value="1"/>
</dbReference>
<dbReference type="Gene3D" id="3.60.15.10">
    <property type="entry name" value="Ribonuclease Z/Hydroxyacylglutathione hydrolase-like"/>
    <property type="match status" value="1"/>
</dbReference>
<dbReference type="InterPro" id="IPR052159">
    <property type="entry name" value="Competence_DNA_uptake"/>
</dbReference>
<evidence type="ECO:0000313" key="1">
    <source>
        <dbReference type="EMBL" id="RAP97898.1"/>
    </source>
</evidence>
<reference evidence="1 2" key="1">
    <citation type="submission" date="2018-06" db="EMBL/GenBank/DDBJ databases">
        <title>Towards the identification of Burkholderia cepacia strain which caused fatal septicemia.</title>
        <authorList>
            <person name="Bui L.A.T."/>
            <person name="Zakharova I.B."/>
            <person name="Shpak I.M."/>
            <person name="Teteryatnikova N."/>
            <person name="Ustinov D.V."/>
            <person name="Kuzyutina Y.A."/>
            <person name="Nguyen H.N."/>
            <person name="Antonov A.S."/>
            <person name="Avdyusheva E.F."/>
            <person name="Victorov D.V."/>
        </authorList>
    </citation>
    <scope>NUCLEOTIDE SEQUENCE [LARGE SCALE GENOMIC DNA]</scope>
    <source>
        <strain evidence="1 2">PT02</strain>
    </source>
</reference>
<evidence type="ECO:0008006" key="3">
    <source>
        <dbReference type="Google" id="ProtNLM"/>
    </source>
</evidence>
<gene>
    <name evidence="1" type="ORF">DPR02_37975</name>
</gene>
<sequence length="441" mass="49299">MEHLINMNLPQARPVELTIDKTEHLPQRGNLETQGSEVPNKRREQHEIPEGVMYCKLEAIDARSDYRDNTQCARLFGISADQFARTLETDSVDESFDVFIMDVEWPLWERAAVKEVRENRVRFYDAETGWLEVSYRADTTVDTGEAYAYPLFLASAPTFLEISGITPVVGRAVPPLRTAVAVSPTPRHSSSPYVLEGFHVGQGMCSVFHNGESGFIIDAGAGTPVLRKVYDDVGFVNELSPLVKRLNPLSMVLSHFDADHWRLLDWDAELLERVDHIYVPNNYSNLPFKSKAIKDKVLAIGTQSLLEDVSVSASLNVVRSIPNKSNKNGECLVAVCHTQGKSALLPGDYSYRRMQTDSATEMRLLAVAYYDAVVVPHHGDEASADKIVKPASDTSIAFFSAGDHSWYKHPNNDSLENHEEEGYVIVNKHKLADIKSQKLLP</sequence>
<accession>A0AAQ0JFW3</accession>
<name>A0AAQ0JFW3_BURCE</name>
<dbReference type="PANTHER" id="PTHR30619">
    <property type="entry name" value="DNA INTERNALIZATION/COMPETENCE PROTEIN COMEC/REC2"/>
    <property type="match status" value="1"/>
</dbReference>
<protein>
    <recommendedName>
        <fullName evidence="3">Metallo-beta-lactamase domain-containing protein</fullName>
    </recommendedName>
</protein>
<dbReference type="AlphaFoldDB" id="A0AAQ0JFW3"/>
<proteinExistence type="predicted"/>
<dbReference type="EMBL" id="QLUZ01000043">
    <property type="protein sequence ID" value="RAP97898.1"/>
    <property type="molecule type" value="Genomic_DNA"/>
</dbReference>
<dbReference type="InterPro" id="IPR036866">
    <property type="entry name" value="RibonucZ/Hydroxyglut_hydro"/>
</dbReference>
<comment type="caution">
    <text evidence="1">The sequence shown here is derived from an EMBL/GenBank/DDBJ whole genome shotgun (WGS) entry which is preliminary data.</text>
</comment>
<organism evidence="1 2">
    <name type="scientific">Burkholderia cepacia</name>
    <name type="common">Pseudomonas cepacia</name>
    <dbReference type="NCBI Taxonomy" id="292"/>
    <lineage>
        <taxon>Bacteria</taxon>
        <taxon>Pseudomonadati</taxon>
        <taxon>Pseudomonadota</taxon>
        <taxon>Betaproteobacteria</taxon>
        <taxon>Burkholderiales</taxon>
        <taxon>Burkholderiaceae</taxon>
        <taxon>Burkholderia</taxon>
        <taxon>Burkholderia cepacia complex</taxon>
    </lineage>
</organism>
<dbReference type="Proteomes" id="UP000248899">
    <property type="component" value="Unassembled WGS sequence"/>
</dbReference>
<dbReference type="SUPFAM" id="SSF56281">
    <property type="entry name" value="Metallo-hydrolase/oxidoreductase"/>
    <property type="match status" value="1"/>
</dbReference>
<evidence type="ECO:0000313" key="2">
    <source>
        <dbReference type="Proteomes" id="UP000248899"/>
    </source>
</evidence>